<keyword evidence="2" id="KW-1185">Reference proteome</keyword>
<accession>A0A433V2A1</accession>
<dbReference type="EMBL" id="RSCL01000025">
    <property type="protein sequence ID" value="RUT00208.1"/>
    <property type="molecule type" value="Genomic_DNA"/>
</dbReference>
<reference evidence="1" key="1">
    <citation type="submission" date="2018-12" db="EMBL/GenBank/DDBJ databases">
        <authorList>
            <person name="Will S."/>
            <person name="Neumann-Schaal M."/>
            <person name="Henke P."/>
        </authorList>
    </citation>
    <scope>NUCLEOTIDE SEQUENCE</scope>
    <source>
        <strain evidence="1">PCC 7102</strain>
    </source>
</reference>
<dbReference type="PANTHER" id="PTHR10285">
    <property type="entry name" value="URIDINE KINASE"/>
    <property type="match status" value="1"/>
</dbReference>
<gene>
    <name evidence="1" type="ORF">DSM106972_076560</name>
</gene>
<proteinExistence type="predicted"/>
<comment type="caution">
    <text evidence="1">The sequence shown here is derived from an EMBL/GenBank/DDBJ whole genome shotgun (WGS) entry which is preliminary data.</text>
</comment>
<reference evidence="1" key="2">
    <citation type="journal article" date="2019" name="Genome Biol. Evol.">
        <title>Day and night: Metabolic profiles and evolutionary relationships of six axenic non-marine cyanobacteria.</title>
        <authorList>
            <person name="Will S.E."/>
            <person name="Henke P."/>
            <person name="Boedeker C."/>
            <person name="Huang S."/>
            <person name="Brinkmann H."/>
            <person name="Rohde M."/>
            <person name="Jarek M."/>
            <person name="Friedl T."/>
            <person name="Seufert S."/>
            <person name="Schumacher M."/>
            <person name="Overmann J."/>
            <person name="Neumann-Schaal M."/>
            <person name="Petersen J."/>
        </authorList>
    </citation>
    <scope>NUCLEOTIDE SEQUENCE [LARGE SCALE GENOMIC DNA]</scope>
    <source>
        <strain evidence="1">PCC 7102</strain>
    </source>
</reference>
<dbReference type="OrthoDB" id="455474at2"/>
<dbReference type="Gene3D" id="3.40.50.300">
    <property type="entry name" value="P-loop containing nucleotide triphosphate hydrolases"/>
    <property type="match status" value="1"/>
</dbReference>
<name>A0A433V2A1_9CYAN</name>
<dbReference type="GO" id="GO:0016301">
    <property type="term" value="F:kinase activity"/>
    <property type="evidence" value="ECO:0007669"/>
    <property type="project" value="UniProtKB-KW"/>
</dbReference>
<sequence length="269" mass="30417">MSIHQQLAAKIAQLRSHTGRPIIQGILGGQGTGKTTLALSLISILELRGYSTVTLSLDDLYKTYNQRLALQQQDPRLIWRGPPGTHDVDLGLNVLEAVRNAISPISIPRFDKSIHSGAGDRTTPDTYTNIDILLFEGWFVGARPIDSVKFEAPVPPIINAADKAFARDMNQELANYLPLWERLDSLIVLYPQDYRYSVQWRKEAEHKMIASGRPGMTDIQIEEFVNYFWRALHPELFIKPLITSPQYVDSVIEIDANHNFVKLYHPSTP</sequence>
<dbReference type="AlphaFoldDB" id="A0A433V2A1"/>
<dbReference type="Proteomes" id="UP000271624">
    <property type="component" value="Unassembled WGS sequence"/>
</dbReference>
<evidence type="ECO:0000313" key="1">
    <source>
        <dbReference type="EMBL" id="RUT00208.1"/>
    </source>
</evidence>
<dbReference type="InterPro" id="IPR027417">
    <property type="entry name" value="P-loop_NTPase"/>
</dbReference>
<keyword evidence="1" id="KW-0418">Kinase</keyword>
<protein>
    <submittedName>
        <fullName evidence="1">Kinase</fullName>
    </submittedName>
</protein>
<evidence type="ECO:0000313" key="2">
    <source>
        <dbReference type="Proteomes" id="UP000271624"/>
    </source>
</evidence>
<dbReference type="RefSeq" id="WP_127085734.1">
    <property type="nucleotide sequence ID" value="NZ_RSCL01000025.1"/>
</dbReference>
<organism evidence="1 2">
    <name type="scientific">Dulcicalothrix desertica PCC 7102</name>
    <dbReference type="NCBI Taxonomy" id="232991"/>
    <lineage>
        <taxon>Bacteria</taxon>
        <taxon>Bacillati</taxon>
        <taxon>Cyanobacteriota</taxon>
        <taxon>Cyanophyceae</taxon>
        <taxon>Nostocales</taxon>
        <taxon>Calotrichaceae</taxon>
        <taxon>Dulcicalothrix</taxon>
    </lineage>
</organism>
<dbReference type="SUPFAM" id="SSF52540">
    <property type="entry name" value="P-loop containing nucleoside triphosphate hydrolases"/>
    <property type="match status" value="1"/>
</dbReference>
<keyword evidence="1" id="KW-0808">Transferase</keyword>